<evidence type="ECO:0000259" key="4">
    <source>
        <dbReference type="SMART" id="SM00670"/>
    </source>
</evidence>
<keyword evidence="1" id="KW-0866">Nonsense-mediated mRNA decay</keyword>
<name>A0A4Z2HN84_9TELE</name>
<dbReference type="InterPro" id="IPR011990">
    <property type="entry name" value="TPR-like_helical_dom_sf"/>
</dbReference>
<feature type="coiled-coil region" evidence="2">
    <location>
        <begin position="477"/>
        <end position="504"/>
    </location>
</feature>
<dbReference type="GO" id="GO:0005697">
    <property type="term" value="C:telomerase holoenzyme complex"/>
    <property type="evidence" value="ECO:0007669"/>
    <property type="project" value="TreeGrafter"/>
</dbReference>
<gene>
    <name evidence="5" type="primary">Smg6_1</name>
    <name evidence="5" type="ORF">EYF80_022415</name>
</gene>
<dbReference type="PANTHER" id="PTHR15696">
    <property type="entry name" value="SMG-7 SUPPRESSOR WITH MORPHOLOGICAL EFFECT ON GENITALIA PROTEIN 7"/>
    <property type="match status" value="1"/>
</dbReference>
<dbReference type="OrthoDB" id="2017974at2759"/>
<evidence type="ECO:0000313" key="6">
    <source>
        <dbReference type="Proteomes" id="UP000314294"/>
    </source>
</evidence>
<dbReference type="Gene3D" id="3.40.50.1010">
    <property type="entry name" value="5'-nuclease"/>
    <property type="match status" value="1"/>
</dbReference>
<accession>A0A4Z2HN84</accession>
<dbReference type="Pfam" id="PF10373">
    <property type="entry name" value="EST1_DNA_bind"/>
    <property type="match status" value="1"/>
</dbReference>
<dbReference type="GO" id="GO:0070034">
    <property type="term" value="F:telomerase RNA binding"/>
    <property type="evidence" value="ECO:0007669"/>
    <property type="project" value="TreeGrafter"/>
</dbReference>
<feature type="domain" description="PIN" evidence="4">
    <location>
        <begin position="518"/>
        <end position="686"/>
    </location>
</feature>
<dbReference type="InterPro" id="IPR018834">
    <property type="entry name" value="DNA/RNA-bd_Est1-type"/>
</dbReference>
<dbReference type="GO" id="GO:0000184">
    <property type="term" value="P:nuclear-transcribed mRNA catabolic process, nonsense-mediated decay"/>
    <property type="evidence" value="ECO:0007669"/>
    <property type="project" value="UniProtKB-KW"/>
</dbReference>
<evidence type="ECO:0000256" key="3">
    <source>
        <dbReference type="SAM" id="MobiDB-lite"/>
    </source>
</evidence>
<dbReference type="EMBL" id="SRLO01000205">
    <property type="protein sequence ID" value="TNN67308.1"/>
    <property type="molecule type" value="Genomic_DNA"/>
</dbReference>
<proteinExistence type="predicted"/>
<dbReference type="GO" id="GO:0042162">
    <property type="term" value="F:telomeric DNA binding"/>
    <property type="evidence" value="ECO:0007669"/>
    <property type="project" value="TreeGrafter"/>
</dbReference>
<evidence type="ECO:0000256" key="1">
    <source>
        <dbReference type="ARBA" id="ARBA00023161"/>
    </source>
</evidence>
<keyword evidence="6" id="KW-1185">Reference proteome</keyword>
<keyword evidence="2" id="KW-0175">Coiled coil</keyword>
<dbReference type="PANTHER" id="PTHR15696:SF0">
    <property type="entry name" value="TELOMERASE-BINDING PROTEIN EST1A"/>
    <property type="match status" value="1"/>
</dbReference>
<dbReference type="FunFam" id="3.40.50.1010:FF:000014">
    <property type="entry name" value="telomerase-binding protein EST1A isoform X1"/>
    <property type="match status" value="1"/>
</dbReference>
<dbReference type="InterPro" id="IPR029060">
    <property type="entry name" value="PIN-like_dom_sf"/>
</dbReference>
<evidence type="ECO:0000313" key="5">
    <source>
        <dbReference type="EMBL" id="TNN67308.1"/>
    </source>
</evidence>
<sequence length="708" mass="78968">MIIVCVLQGALFFDGLLQKLQTAYQFKLEDYMDGMAIRARPLRKTVKYALISAQRCMICQGDIARYREQTSDSANYGKARSWYLKAQQIAPKNGRPYNQLALLAVYTKRKLDAVYYYMRSLAASNAILTAKESLMSLFEEAKRKLNKRFILSFLHAHGKLFTKVGMESFPRVASRVLQEFKTLLQHGPALLGFTHLLQIITINMFTIHNIHSRGEEGEERSVLQEQSTSLGLGMFALLVQRCTELLRDTPAEPVPVPDGEEEGKGEELEGMLRVSAFPLDLREILPCIKVWSDWMLGQPDQWNPPPCNIDISFSSPSSCSPDVWQCLADLCNLLARVDHEEVPLYKVDTEEVEGDEELTVLQLKEDRLLAGFVPLLAAPQEPCYTDQHTDMAIAADCKRVTVLKYFLEALCGQEEPLLAFKGGKYISVATSPPTHSLDTRSRQDSLTEKESDDVIVEAESSLSASGEDEAGDGENDIRQLKARRHDLTNKLAQQQKRRDKIQAVLQTGGQLELEVRPLFLVPDTNGFIDHLAGLKKLLQCGTYIIVVPLIVITELDGLAKGQDNFGGGPGSGGRSNGGRGNYNVTAAHVRAVQEKARLAVAFLEKGFEAREPHLRALTSRGNQLESIAFRSEDTSGQQGTNDDVILSCCLHYCKDKAKDFMPGQRNGTVRLQREVVLLTDDRNLRVKALTRNVPVRDIPAFLSWAKVG</sequence>
<protein>
    <submittedName>
        <fullName evidence="5">Telomerase-binding protein EST1A</fullName>
    </submittedName>
</protein>
<dbReference type="SMART" id="SM00670">
    <property type="entry name" value="PINc"/>
    <property type="match status" value="1"/>
</dbReference>
<organism evidence="5 6">
    <name type="scientific">Liparis tanakae</name>
    <name type="common">Tanaka's snailfish</name>
    <dbReference type="NCBI Taxonomy" id="230148"/>
    <lineage>
        <taxon>Eukaryota</taxon>
        <taxon>Metazoa</taxon>
        <taxon>Chordata</taxon>
        <taxon>Craniata</taxon>
        <taxon>Vertebrata</taxon>
        <taxon>Euteleostomi</taxon>
        <taxon>Actinopterygii</taxon>
        <taxon>Neopterygii</taxon>
        <taxon>Teleostei</taxon>
        <taxon>Neoteleostei</taxon>
        <taxon>Acanthomorphata</taxon>
        <taxon>Eupercaria</taxon>
        <taxon>Perciformes</taxon>
        <taxon>Cottioidei</taxon>
        <taxon>Cottales</taxon>
        <taxon>Liparidae</taxon>
        <taxon>Liparis</taxon>
    </lineage>
</organism>
<dbReference type="CDD" id="cd09885">
    <property type="entry name" value="PIN_Smg6-like"/>
    <property type="match status" value="1"/>
</dbReference>
<comment type="caution">
    <text evidence="5">The sequence shown here is derived from an EMBL/GenBank/DDBJ whole genome shotgun (WGS) entry which is preliminary data.</text>
</comment>
<dbReference type="AlphaFoldDB" id="A0A4Z2HN84"/>
<feature type="compositionally biased region" description="Basic and acidic residues" evidence="3">
    <location>
        <begin position="437"/>
        <end position="449"/>
    </location>
</feature>
<dbReference type="SUPFAM" id="SSF88723">
    <property type="entry name" value="PIN domain-like"/>
    <property type="match status" value="1"/>
</dbReference>
<dbReference type="Proteomes" id="UP000314294">
    <property type="component" value="Unassembled WGS sequence"/>
</dbReference>
<dbReference type="InterPro" id="IPR045153">
    <property type="entry name" value="Est1/Ebs1-like"/>
</dbReference>
<feature type="region of interest" description="Disordered" evidence="3">
    <location>
        <begin position="431"/>
        <end position="454"/>
    </location>
</feature>
<reference evidence="5 6" key="1">
    <citation type="submission" date="2019-03" db="EMBL/GenBank/DDBJ databases">
        <title>First draft genome of Liparis tanakae, snailfish: a comprehensive survey of snailfish specific genes.</title>
        <authorList>
            <person name="Kim W."/>
            <person name="Song I."/>
            <person name="Jeong J.-H."/>
            <person name="Kim D."/>
            <person name="Kim S."/>
            <person name="Ryu S."/>
            <person name="Song J.Y."/>
            <person name="Lee S.K."/>
        </authorList>
    </citation>
    <scope>NUCLEOTIDE SEQUENCE [LARGE SCALE GENOMIC DNA]</scope>
    <source>
        <tissue evidence="5">Muscle</tissue>
    </source>
</reference>
<dbReference type="Gene3D" id="1.25.40.10">
    <property type="entry name" value="Tetratricopeptide repeat domain"/>
    <property type="match status" value="1"/>
</dbReference>
<dbReference type="Pfam" id="PF13638">
    <property type="entry name" value="PIN_4"/>
    <property type="match status" value="1"/>
</dbReference>
<evidence type="ECO:0000256" key="2">
    <source>
        <dbReference type="SAM" id="Coils"/>
    </source>
</evidence>
<dbReference type="InterPro" id="IPR002716">
    <property type="entry name" value="PIN_dom"/>
</dbReference>
<dbReference type="SUPFAM" id="SSF48452">
    <property type="entry name" value="TPR-like"/>
    <property type="match status" value="1"/>
</dbReference>